<reference evidence="7" key="1">
    <citation type="journal article" date="2014" name="Int. J. Syst. Evol. Microbiol.">
        <title>Complete genome sequence of Corynebacterium casei LMG S-19264T (=DSM 44701T), isolated from a smear-ripened cheese.</title>
        <authorList>
            <consortium name="US DOE Joint Genome Institute (JGI-PGF)"/>
            <person name="Walter F."/>
            <person name="Albersmeier A."/>
            <person name="Kalinowski J."/>
            <person name="Ruckert C."/>
        </authorList>
    </citation>
    <scope>NUCLEOTIDE SEQUENCE</scope>
    <source>
        <strain evidence="7">JCM 4059</strain>
    </source>
</reference>
<evidence type="ECO:0000256" key="2">
    <source>
        <dbReference type="ARBA" id="ARBA00007801"/>
    </source>
</evidence>
<dbReference type="Gene3D" id="3.30.70.2450">
    <property type="match status" value="1"/>
</dbReference>
<evidence type="ECO:0000313" key="8">
    <source>
        <dbReference type="Proteomes" id="UP000638313"/>
    </source>
</evidence>
<dbReference type="SUPFAM" id="SSF52833">
    <property type="entry name" value="Thioredoxin-like"/>
    <property type="match status" value="1"/>
</dbReference>
<accession>A0A919AUT7</accession>
<dbReference type="SUPFAM" id="SSF51905">
    <property type="entry name" value="FAD/NAD(P)-binding domain"/>
    <property type="match status" value="1"/>
</dbReference>
<dbReference type="InterPro" id="IPR002938">
    <property type="entry name" value="FAD-bd"/>
</dbReference>
<feature type="region of interest" description="Disordered" evidence="5">
    <location>
        <begin position="404"/>
        <end position="428"/>
    </location>
</feature>
<dbReference type="GO" id="GO:0071949">
    <property type="term" value="F:FAD binding"/>
    <property type="evidence" value="ECO:0007669"/>
    <property type="project" value="InterPro"/>
</dbReference>
<dbReference type="PRINTS" id="PR00420">
    <property type="entry name" value="RNGMNOXGNASE"/>
</dbReference>
<evidence type="ECO:0000313" key="7">
    <source>
        <dbReference type="EMBL" id="GHF26677.1"/>
    </source>
</evidence>
<dbReference type="PANTHER" id="PTHR43004:SF19">
    <property type="entry name" value="BINDING MONOOXYGENASE, PUTATIVE (JCVI)-RELATED"/>
    <property type="match status" value="1"/>
</dbReference>
<dbReference type="SMR" id="A0A919AUT7"/>
<proteinExistence type="inferred from homology"/>
<dbReference type="EMBL" id="BNBD01000001">
    <property type="protein sequence ID" value="GHF26677.1"/>
    <property type="molecule type" value="Genomic_DNA"/>
</dbReference>
<dbReference type="Proteomes" id="UP000638313">
    <property type="component" value="Unassembled WGS sequence"/>
</dbReference>
<evidence type="ECO:0000256" key="3">
    <source>
        <dbReference type="ARBA" id="ARBA00022630"/>
    </source>
</evidence>
<evidence type="ECO:0000259" key="6">
    <source>
        <dbReference type="Pfam" id="PF01494"/>
    </source>
</evidence>
<sequence length="531" mass="58865">MRDRTGEITGDIDETRDVVIVGAGPTGLALAVALRQYGLDVALLEKEPSTKRQVRASVIWQRALEVLRDFGCSDRFLEQGLSLRRSEVYIGGRHAGRQDLAVTGTPFANPLAIEQIAIEGLLADRLRELGTEVQWNTEAVAVRTYADGAEVRVREHGTGRDRERVIGCRWVVGCEGAHSLVRKTLDVPFEGERRTGFQAVQINAMPDWKYTCAPDTTHIFVERRVCLIASPRPGGGYRFFAFRDDPDPGLADPPTVDEMRELVARASHDTGVQLVPTEPPWFNRARFHDRLARSLRVGRALLAGDSAHLWAPVGGRGLNTGLRGVHNLAWKLAAVHQGRAPDELLDTYSAEQRAIVRDVMRQMRRNVVELPPSRAMLLAMRLAVPAVLASERLSRGSSDLLSELPRHHRAGKLSTDAGGRGELRAGDRLPDTTVVADGRPCRVHELLSYERWTLLTDPRADLAALRRAADRHSLPLEVHAVRPGPREGDGLPSGTLYLVRPDGHIGLRARHTAVRTVDAYLRRWSTPRTPR</sequence>
<feature type="domain" description="FAD-binding" evidence="6">
    <location>
        <begin position="17"/>
        <end position="362"/>
    </location>
</feature>
<keyword evidence="8" id="KW-1185">Reference proteome</keyword>
<dbReference type="InterPro" id="IPR050641">
    <property type="entry name" value="RIFMO-like"/>
</dbReference>
<dbReference type="GO" id="GO:0016709">
    <property type="term" value="F:oxidoreductase activity, acting on paired donors, with incorporation or reduction of molecular oxygen, NAD(P)H as one donor, and incorporation of one atom of oxygen"/>
    <property type="evidence" value="ECO:0007669"/>
    <property type="project" value="UniProtKB-ARBA"/>
</dbReference>
<name>A0A919AUT7_9ACTN</name>
<dbReference type="Pfam" id="PF01494">
    <property type="entry name" value="FAD_binding_3"/>
    <property type="match status" value="1"/>
</dbReference>
<dbReference type="RefSeq" id="WP_190127629.1">
    <property type="nucleotide sequence ID" value="NZ_BNBD01000001.1"/>
</dbReference>
<gene>
    <name evidence="7" type="ORF">GCM10010218_04470</name>
</gene>
<comment type="cofactor">
    <cofactor evidence="1">
        <name>FAD</name>
        <dbReference type="ChEBI" id="CHEBI:57692"/>
    </cofactor>
</comment>
<comment type="similarity">
    <text evidence="2">Belongs to the PheA/TfdB FAD monooxygenase family.</text>
</comment>
<dbReference type="InterPro" id="IPR036249">
    <property type="entry name" value="Thioredoxin-like_sf"/>
</dbReference>
<evidence type="ECO:0000256" key="4">
    <source>
        <dbReference type="ARBA" id="ARBA00022827"/>
    </source>
</evidence>
<dbReference type="AlphaFoldDB" id="A0A919AUT7"/>
<comment type="caution">
    <text evidence="7">The sequence shown here is derived from an EMBL/GenBank/DDBJ whole genome shotgun (WGS) entry which is preliminary data.</text>
</comment>
<keyword evidence="3" id="KW-0285">Flavoprotein</keyword>
<organism evidence="7 8">
    <name type="scientific">Streptomyces mashuensis</name>
    <dbReference type="NCBI Taxonomy" id="33904"/>
    <lineage>
        <taxon>Bacteria</taxon>
        <taxon>Bacillati</taxon>
        <taxon>Actinomycetota</taxon>
        <taxon>Actinomycetes</taxon>
        <taxon>Kitasatosporales</taxon>
        <taxon>Streptomycetaceae</taxon>
        <taxon>Streptomyces</taxon>
    </lineage>
</organism>
<dbReference type="Gene3D" id="3.50.50.60">
    <property type="entry name" value="FAD/NAD(P)-binding domain"/>
    <property type="match status" value="1"/>
</dbReference>
<dbReference type="Pfam" id="PF21274">
    <property type="entry name" value="Rng_hyd_C"/>
    <property type="match status" value="1"/>
</dbReference>
<protein>
    <submittedName>
        <fullName evidence="7">Oxygenase</fullName>
    </submittedName>
</protein>
<dbReference type="InterPro" id="IPR036188">
    <property type="entry name" value="FAD/NAD-bd_sf"/>
</dbReference>
<dbReference type="PANTHER" id="PTHR43004">
    <property type="entry name" value="TRK SYSTEM POTASSIUM UPTAKE PROTEIN"/>
    <property type="match status" value="1"/>
</dbReference>
<dbReference type="Gene3D" id="3.40.30.120">
    <property type="match status" value="1"/>
</dbReference>
<evidence type="ECO:0000256" key="5">
    <source>
        <dbReference type="SAM" id="MobiDB-lite"/>
    </source>
</evidence>
<feature type="compositionally biased region" description="Basic and acidic residues" evidence="5">
    <location>
        <begin position="419"/>
        <end position="428"/>
    </location>
</feature>
<evidence type="ECO:0000256" key="1">
    <source>
        <dbReference type="ARBA" id="ARBA00001974"/>
    </source>
</evidence>
<reference evidence="7" key="2">
    <citation type="submission" date="2020-09" db="EMBL/GenBank/DDBJ databases">
        <authorList>
            <person name="Sun Q."/>
            <person name="Ohkuma M."/>
        </authorList>
    </citation>
    <scope>NUCLEOTIDE SEQUENCE</scope>
    <source>
        <strain evidence="7">JCM 4059</strain>
    </source>
</reference>
<keyword evidence="4" id="KW-0274">FAD</keyword>